<name>A0A812SYN9_SYMPI</name>
<dbReference type="EMBL" id="CAJNIZ010027236">
    <property type="protein sequence ID" value="CAE7498790.1"/>
    <property type="molecule type" value="Genomic_DNA"/>
</dbReference>
<organism evidence="1 2">
    <name type="scientific">Symbiodinium pilosum</name>
    <name type="common">Dinoflagellate</name>
    <dbReference type="NCBI Taxonomy" id="2952"/>
    <lineage>
        <taxon>Eukaryota</taxon>
        <taxon>Sar</taxon>
        <taxon>Alveolata</taxon>
        <taxon>Dinophyceae</taxon>
        <taxon>Suessiales</taxon>
        <taxon>Symbiodiniaceae</taxon>
        <taxon>Symbiodinium</taxon>
    </lineage>
</organism>
<dbReference type="Proteomes" id="UP000649617">
    <property type="component" value="Unassembled WGS sequence"/>
</dbReference>
<dbReference type="AlphaFoldDB" id="A0A812SYN9"/>
<proteinExistence type="predicted"/>
<comment type="caution">
    <text evidence="1">The sequence shown here is derived from an EMBL/GenBank/DDBJ whole genome shotgun (WGS) entry which is preliminary data.</text>
</comment>
<gene>
    <name evidence="1" type="ORF">SPIL2461_LOCUS12891</name>
</gene>
<feature type="non-terminal residue" evidence="1">
    <location>
        <position position="1"/>
    </location>
</feature>
<evidence type="ECO:0000313" key="1">
    <source>
        <dbReference type="EMBL" id="CAE7498790.1"/>
    </source>
</evidence>
<evidence type="ECO:0000313" key="2">
    <source>
        <dbReference type="Proteomes" id="UP000649617"/>
    </source>
</evidence>
<dbReference type="OrthoDB" id="407422at2759"/>
<keyword evidence="2" id="KW-1185">Reference proteome</keyword>
<accession>A0A812SYN9</accession>
<reference evidence="1" key="1">
    <citation type="submission" date="2021-02" db="EMBL/GenBank/DDBJ databases">
        <authorList>
            <person name="Dougan E. K."/>
            <person name="Rhodes N."/>
            <person name="Thang M."/>
            <person name="Chan C."/>
        </authorList>
    </citation>
    <scope>NUCLEOTIDE SEQUENCE</scope>
</reference>
<protein>
    <submittedName>
        <fullName evidence="1">Uncharacterized protein</fullName>
    </submittedName>
</protein>
<sequence>MEDVRVLINGELHLAEGLKTKMIFKQNQGTAVQSRRLSRRTSTGTQGAVVMLEIENEGPTTVAPVEVAQEMQKQVKSSSTGAIKALTDLGTVNTKVGVRVALEKKQITTR</sequence>